<sequence length="115" mass="12894">MEADTVILEHRDQSLADLGTCNGHRQRVRRERVDLYGSGGVAVTELGGDQKRRFERCGWAFERHPGDSHSDPAMLERLDLRTQLSRAVQGVELARDVGVERVRQSGNGVGVQRRT</sequence>
<name>A0A655FEW8_MYCTX</name>
<evidence type="ECO:0000313" key="6">
    <source>
        <dbReference type="Proteomes" id="UP000046680"/>
    </source>
</evidence>
<evidence type="ECO:0000313" key="1">
    <source>
        <dbReference type="EMBL" id="CFR93020.1"/>
    </source>
</evidence>
<evidence type="ECO:0000313" key="4">
    <source>
        <dbReference type="Proteomes" id="UP000039021"/>
    </source>
</evidence>
<dbReference type="Proteomes" id="UP000046680">
    <property type="component" value="Unassembled WGS sequence"/>
</dbReference>
<proteinExistence type="predicted"/>
<reference evidence="4 5" key="1">
    <citation type="submission" date="2015-03" db="EMBL/GenBank/DDBJ databases">
        <authorList>
            <consortium name="Pathogen Informatics"/>
        </authorList>
    </citation>
    <scope>NUCLEOTIDE SEQUENCE [LARGE SCALE GENOMIC DNA]</scope>
    <source>
        <strain evidence="1 6">C09601061</strain>
        <strain evidence="2 5">D00501624</strain>
        <strain evidence="4">N09902308</strain>
    </source>
</reference>
<dbReference type="EMBL" id="CQQC01001136">
    <property type="protein sequence ID" value="CNV67236.1"/>
    <property type="molecule type" value="Genomic_DNA"/>
</dbReference>
<dbReference type="Proteomes" id="UP000039021">
    <property type="component" value="Unassembled WGS sequence"/>
</dbReference>
<gene>
    <name evidence="1" type="ORF">ERS007657_03040</name>
    <name evidence="2" type="ORF">ERS007661_02906</name>
    <name evidence="3" type="ORF">ERS007739_03450</name>
</gene>
<dbReference type="EMBL" id="CGCX01001339">
    <property type="protein sequence ID" value="CFR93020.1"/>
    <property type="molecule type" value="Genomic_DNA"/>
</dbReference>
<protein>
    <submittedName>
        <fullName evidence="2">Uncharacterized protein</fullName>
    </submittedName>
</protein>
<dbReference type="AlphaFoldDB" id="A0A655FEW8"/>
<dbReference type="Proteomes" id="UP000039217">
    <property type="component" value="Unassembled WGS sequence"/>
</dbReference>
<dbReference type="EMBL" id="CSBK01001799">
    <property type="protein sequence ID" value="COZ15593.1"/>
    <property type="molecule type" value="Genomic_DNA"/>
</dbReference>
<reference evidence="3" key="2">
    <citation type="submission" date="2015-03" db="EMBL/GenBank/DDBJ databases">
        <authorList>
            <consortium name="Pathogen Informatics"/>
            <person name="Murphy D."/>
        </authorList>
    </citation>
    <scope>NUCLEOTIDE SEQUENCE</scope>
    <source>
        <strain evidence="3">N09902308</strain>
    </source>
</reference>
<evidence type="ECO:0000313" key="3">
    <source>
        <dbReference type="EMBL" id="COZ15593.1"/>
    </source>
</evidence>
<accession>A0A655FEW8</accession>
<organism evidence="2 5">
    <name type="scientific">Mycobacterium tuberculosis</name>
    <dbReference type="NCBI Taxonomy" id="1773"/>
    <lineage>
        <taxon>Bacteria</taxon>
        <taxon>Bacillati</taxon>
        <taxon>Actinomycetota</taxon>
        <taxon>Actinomycetes</taxon>
        <taxon>Mycobacteriales</taxon>
        <taxon>Mycobacteriaceae</taxon>
        <taxon>Mycobacterium</taxon>
        <taxon>Mycobacterium tuberculosis complex</taxon>
    </lineage>
</organism>
<evidence type="ECO:0000313" key="5">
    <source>
        <dbReference type="Proteomes" id="UP000039217"/>
    </source>
</evidence>
<evidence type="ECO:0000313" key="2">
    <source>
        <dbReference type="EMBL" id="CNV67236.1"/>
    </source>
</evidence>